<evidence type="ECO:0000256" key="4">
    <source>
        <dbReference type="ARBA" id="ARBA00011245"/>
    </source>
</evidence>
<comment type="cofactor">
    <cofactor evidence="2">
        <name>Mg(2+)</name>
        <dbReference type="ChEBI" id="CHEBI:18420"/>
    </cofactor>
</comment>
<keyword evidence="7" id="KW-0479">Metal-binding</keyword>
<evidence type="ECO:0000256" key="6">
    <source>
        <dbReference type="ARBA" id="ARBA00022722"/>
    </source>
</evidence>
<dbReference type="RefSeq" id="YP_010681597.1">
    <property type="nucleotide sequence ID" value="NC_071049.1"/>
</dbReference>
<dbReference type="InterPro" id="IPR050092">
    <property type="entry name" value="RNase_H"/>
</dbReference>
<accession>A0A3G3BVP8</accession>
<dbReference type="PANTHER" id="PTHR10642:SF26">
    <property type="entry name" value="RIBONUCLEASE H1"/>
    <property type="match status" value="1"/>
</dbReference>
<organism evidence="12 13">
    <name type="scientific">Bacillus phage vB_BcoS-136</name>
    <dbReference type="NCBI Taxonomy" id="2419619"/>
    <lineage>
        <taxon>Viruses</taxon>
        <taxon>Duplodnaviria</taxon>
        <taxon>Heunggongvirae</taxon>
        <taxon>Uroviricota</taxon>
        <taxon>Caudoviricetes</taxon>
        <taxon>Heleneionescovirinae</taxon>
        <taxon>Kenyattavirus</taxon>
        <taxon>Kenyattavirus kv136</taxon>
    </lineage>
</organism>
<protein>
    <recommendedName>
        <fullName evidence="5">ribonuclease H</fullName>
        <ecNumber evidence="5">3.1.26.4</ecNumber>
    </recommendedName>
</protein>
<evidence type="ECO:0000256" key="9">
    <source>
        <dbReference type="ARBA" id="ARBA00022801"/>
    </source>
</evidence>
<evidence type="ECO:0000259" key="11">
    <source>
        <dbReference type="PROSITE" id="PS50879"/>
    </source>
</evidence>
<dbReference type="InterPro" id="IPR036397">
    <property type="entry name" value="RNaseH_sf"/>
</dbReference>
<evidence type="ECO:0000313" key="12">
    <source>
        <dbReference type="EMBL" id="AYP68349.1"/>
    </source>
</evidence>
<comment type="catalytic activity">
    <reaction evidence="1">
        <text>Endonucleolytic cleavage to 5'-phosphomonoester.</text>
        <dbReference type="EC" id="3.1.26.4"/>
    </reaction>
</comment>
<dbReference type="PROSITE" id="PS50879">
    <property type="entry name" value="RNASE_H_1"/>
    <property type="match status" value="1"/>
</dbReference>
<proteinExistence type="inferred from homology"/>
<name>A0A3G3BVP8_9CAUD</name>
<keyword evidence="10" id="KW-0460">Magnesium</keyword>
<comment type="subunit">
    <text evidence="4">Monomer.</text>
</comment>
<dbReference type="Proteomes" id="UP000274199">
    <property type="component" value="Segment"/>
</dbReference>
<sequence length="149" mass="16884">MDSIIIYCDGGCRGNNKEENIGGWGAVLEYKGHVKELYEGERNTTNNIQELKGAINALRALKTTNIPVRVHCDSAYVVNGANQWVEGWKKRGWRKSDNKVIENLELWKELDRLVNLQEDIQFVKVRGHAGVELNERADELANMAMDGVE</sequence>
<dbReference type="PANTHER" id="PTHR10642">
    <property type="entry name" value="RIBONUCLEASE H1"/>
    <property type="match status" value="1"/>
</dbReference>
<evidence type="ECO:0000256" key="2">
    <source>
        <dbReference type="ARBA" id="ARBA00001946"/>
    </source>
</evidence>
<evidence type="ECO:0000313" key="13">
    <source>
        <dbReference type="Proteomes" id="UP000274199"/>
    </source>
</evidence>
<dbReference type="GO" id="GO:0046872">
    <property type="term" value="F:metal ion binding"/>
    <property type="evidence" value="ECO:0007669"/>
    <property type="project" value="UniProtKB-KW"/>
</dbReference>
<dbReference type="InterPro" id="IPR012337">
    <property type="entry name" value="RNaseH-like_sf"/>
</dbReference>
<evidence type="ECO:0000256" key="3">
    <source>
        <dbReference type="ARBA" id="ARBA00005300"/>
    </source>
</evidence>
<dbReference type="Pfam" id="PF00075">
    <property type="entry name" value="RNase_H"/>
    <property type="match status" value="1"/>
</dbReference>
<keyword evidence="6" id="KW-0540">Nuclease</keyword>
<dbReference type="Gene3D" id="3.30.420.10">
    <property type="entry name" value="Ribonuclease H-like superfamily/Ribonuclease H"/>
    <property type="match status" value="1"/>
</dbReference>
<reference evidence="12 13" key="1">
    <citation type="submission" date="2018-09" db="EMBL/GenBank/DDBJ databases">
        <title>Comparative Genomic Analysis of Eight Novel Haloalkaliphilic Bacteriophages from Lake Elmenteita, Kenya.</title>
        <authorList>
            <person name="Akhwale J.K."/>
        </authorList>
    </citation>
    <scope>NUCLEOTIDE SEQUENCE [LARGE SCALE GENOMIC DNA]</scope>
</reference>
<dbReference type="SUPFAM" id="SSF53098">
    <property type="entry name" value="Ribonuclease H-like"/>
    <property type="match status" value="1"/>
</dbReference>
<keyword evidence="8" id="KW-0255">Endonuclease</keyword>
<keyword evidence="13" id="KW-1185">Reference proteome</keyword>
<evidence type="ECO:0000256" key="8">
    <source>
        <dbReference type="ARBA" id="ARBA00022759"/>
    </source>
</evidence>
<dbReference type="GO" id="GO:0003676">
    <property type="term" value="F:nucleic acid binding"/>
    <property type="evidence" value="ECO:0007669"/>
    <property type="project" value="InterPro"/>
</dbReference>
<dbReference type="KEGG" id="vg:77958188"/>
<evidence type="ECO:0000256" key="7">
    <source>
        <dbReference type="ARBA" id="ARBA00022723"/>
    </source>
</evidence>
<dbReference type="InterPro" id="IPR002156">
    <property type="entry name" value="RNaseH_domain"/>
</dbReference>
<comment type="similarity">
    <text evidence="3">Belongs to the RNase H family.</text>
</comment>
<evidence type="ECO:0000256" key="5">
    <source>
        <dbReference type="ARBA" id="ARBA00012180"/>
    </source>
</evidence>
<dbReference type="InterPro" id="IPR022892">
    <property type="entry name" value="RNaseHI"/>
</dbReference>
<dbReference type="EC" id="3.1.26.4" evidence="5"/>
<dbReference type="EMBL" id="MH884508">
    <property type="protein sequence ID" value="AYP68349.1"/>
    <property type="molecule type" value="Genomic_DNA"/>
</dbReference>
<evidence type="ECO:0000256" key="10">
    <source>
        <dbReference type="ARBA" id="ARBA00022842"/>
    </source>
</evidence>
<gene>
    <name evidence="12" type="primary">rnhA</name>
    <name evidence="12" type="ORF">vBBcoS136_00235</name>
</gene>
<dbReference type="CDD" id="cd09278">
    <property type="entry name" value="RNase_HI_prokaryote_like"/>
    <property type="match status" value="1"/>
</dbReference>
<keyword evidence="9 12" id="KW-0378">Hydrolase</keyword>
<dbReference type="GO" id="GO:0004523">
    <property type="term" value="F:RNA-DNA hybrid ribonuclease activity"/>
    <property type="evidence" value="ECO:0007669"/>
    <property type="project" value="UniProtKB-EC"/>
</dbReference>
<dbReference type="NCBIfam" id="NF001236">
    <property type="entry name" value="PRK00203.1"/>
    <property type="match status" value="1"/>
</dbReference>
<dbReference type="GeneID" id="77958188"/>
<dbReference type="GO" id="GO:0043137">
    <property type="term" value="P:DNA replication, removal of RNA primer"/>
    <property type="evidence" value="ECO:0007669"/>
    <property type="project" value="TreeGrafter"/>
</dbReference>
<evidence type="ECO:0000256" key="1">
    <source>
        <dbReference type="ARBA" id="ARBA00000077"/>
    </source>
</evidence>
<feature type="domain" description="RNase H type-1" evidence="11">
    <location>
        <begin position="1"/>
        <end position="146"/>
    </location>
</feature>